<accession>A0ACA9QEH8</accession>
<keyword evidence="2" id="KW-1185">Reference proteome</keyword>
<feature type="non-terminal residue" evidence="1">
    <location>
        <position position="158"/>
    </location>
</feature>
<gene>
    <name evidence="1" type="ORF">RPERSI_LOCUS14003</name>
</gene>
<protein>
    <submittedName>
        <fullName evidence="1">13186_t:CDS:1</fullName>
    </submittedName>
</protein>
<proteinExistence type="predicted"/>
<dbReference type="EMBL" id="CAJVQC010031720">
    <property type="protein sequence ID" value="CAG8749250.1"/>
    <property type="molecule type" value="Genomic_DNA"/>
</dbReference>
<evidence type="ECO:0000313" key="2">
    <source>
        <dbReference type="Proteomes" id="UP000789920"/>
    </source>
</evidence>
<reference evidence="1" key="1">
    <citation type="submission" date="2021-06" db="EMBL/GenBank/DDBJ databases">
        <authorList>
            <person name="Kallberg Y."/>
            <person name="Tangrot J."/>
            <person name="Rosling A."/>
        </authorList>
    </citation>
    <scope>NUCLEOTIDE SEQUENCE</scope>
    <source>
        <strain evidence="1">MA461A</strain>
    </source>
</reference>
<dbReference type="Proteomes" id="UP000789920">
    <property type="component" value="Unassembled WGS sequence"/>
</dbReference>
<evidence type="ECO:0000313" key="1">
    <source>
        <dbReference type="EMBL" id="CAG8749250.1"/>
    </source>
</evidence>
<name>A0ACA9QEH8_9GLOM</name>
<comment type="caution">
    <text evidence="1">The sequence shown here is derived from an EMBL/GenBank/DDBJ whole genome shotgun (WGS) entry which is preliminary data.</text>
</comment>
<organism evidence="1 2">
    <name type="scientific">Racocetra persica</name>
    <dbReference type="NCBI Taxonomy" id="160502"/>
    <lineage>
        <taxon>Eukaryota</taxon>
        <taxon>Fungi</taxon>
        <taxon>Fungi incertae sedis</taxon>
        <taxon>Mucoromycota</taxon>
        <taxon>Glomeromycotina</taxon>
        <taxon>Glomeromycetes</taxon>
        <taxon>Diversisporales</taxon>
        <taxon>Gigasporaceae</taxon>
        <taxon>Racocetra</taxon>
    </lineage>
</organism>
<sequence>MTAPKIVNHKKYRKVKESKQKLETINHEANQAAGALINENADLKKRTTAQKEEIDKKAAEISRLRAENKKLQNRRKDSGYEEKEEEEIINRINAEKAKIETQIKELEKRPTAEQLAEAEKKMLDANEANIKLQNQIASLKKDYKQAQKIFDNKLKTQE</sequence>